<evidence type="ECO:0000313" key="2">
    <source>
        <dbReference type="EMBL" id="RWQ93551.1"/>
    </source>
</evidence>
<evidence type="ECO:0000256" key="1">
    <source>
        <dbReference type="SAM" id="MobiDB-lite"/>
    </source>
</evidence>
<name>A0A443HP38_BYSSP</name>
<evidence type="ECO:0000313" key="3">
    <source>
        <dbReference type="Proteomes" id="UP000283841"/>
    </source>
</evidence>
<sequence length="265" mass="30986">MSRSRRDFAHFYTANILGRDINKENGLEVGYPVHVHCWPLVKRVIGDQLVEANLKTFVKAILQFWRENSEWWDLLPFLKERCERCEYEGEKCVHIPDSGRKRAPTGRNPTVIPKIENLIQQAAAQKACSSGKDHPQTHRQKRQKRHERRQQSIISQIPLDISIEIVETLDSKDAENMLTAFGWQLPDIYWQSRCQKEVVFEFQDLIDNRTPIDWQFLALRSQRSLKGLLPLQNRARIVKFLQGLKEIFLAMLEKDKVSKCPRLGA</sequence>
<organism evidence="2 3">
    <name type="scientific">Byssochlamys spectabilis</name>
    <name type="common">Paecilomyces variotii</name>
    <dbReference type="NCBI Taxonomy" id="264951"/>
    <lineage>
        <taxon>Eukaryota</taxon>
        <taxon>Fungi</taxon>
        <taxon>Dikarya</taxon>
        <taxon>Ascomycota</taxon>
        <taxon>Pezizomycotina</taxon>
        <taxon>Eurotiomycetes</taxon>
        <taxon>Eurotiomycetidae</taxon>
        <taxon>Eurotiales</taxon>
        <taxon>Thermoascaceae</taxon>
        <taxon>Paecilomyces</taxon>
    </lineage>
</organism>
<comment type="caution">
    <text evidence="2">The sequence shown here is derived from an EMBL/GenBank/DDBJ whole genome shotgun (WGS) entry which is preliminary data.</text>
</comment>
<dbReference type="AlphaFoldDB" id="A0A443HP38"/>
<keyword evidence="3" id="KW-1185">Reference proteome</keyword>
<proteinExistence type="predicted"/>
<reference evidence="2 3" key="1">
    <citation type="journal article" date="2018" name="Front. Microbiol.">
        <title>Genomic and genetic insights into a cosmopolitan fungus, Paecilomyces variotii (Eurotiales).</title>
        <authorList>
            <person name="Urquhart A.S."/>
            <person name="Mondo S.J."/>
            <person name="Makela M.R."/>
            <person name="Hane J.K."/>
            <person name="Wiebenga A."/>
            <person name="He G."/>
            <person name="Mihaltcheva S."/>
            <person name="Pangilinan J."/>
            <person name="Lipzen A."/>
            <person name="Barry K."/>
            <person name="de Vries R.P."/>
            <person name="Grigoriev I.V."/>
            <person name="Idnurm A."/>
        </authorList>
    </citation>
    <scope>NUCLEOTIDE SEQUENCE [LARGE SCALE GENOMIC DNA]</scope>
    <source>
        <strain evidence="2 3">CBS 101075</strain>
    </source>
</reference>
<dbReference type="Proteomes" id="UP000283841">
    <property type="component" value="Unassembled WGS sequence"/>
</dbReference>
<dbReference type="GeneID" id="39602839"/>
<dbReference type="STRING" id="264951.A0A443HP38"/>
<gene>
    <name evidence="2" type="ORF">C8Q69DRAFT_523072</name>
</gene>
<dbReference type="EMBL" id="RCNU01000009">
    <property type="protein sequence ID" value="RWQ93551.1"/>
    <property type="molecule type" value="Genomic_DNA"/>
</dbReference>
<feature type="compositionally biased region" description="Basic residues" evidence="1">
    <location>
        <begin position="137"/>
        <end position="148"/>
    </location>
</feature>
<dbReference type="VEuPathDB" id="FungiDB:C8Q69DRAFT_523072"/>
<dbReference type="RefSeq" id="XP_028483196.1">
    <property type="nucleotide sequence ID" value="XM_028633562.1"/>
</dbReference>
<feature type="region of interest" description="Disordered" evidence="1">
    <location>
        <begin position="126"/>
        <end position="150"/>
    </location>
</feature>
<accession>A0A443HP38</accession>
<protein>
    <submittedName>
        <fullName evidence="2">Uncharacterized protein</fullName>
    </submittedName>
</protein>